<protein>
    <recommendedName>
        <fullName evidence="3">(2Fe-2S) ferredoxin domain-containing protein</fullName>
    </recommendedName>
</protein>
<dbReference type="RefSeq" id="WP_150961277.1">
    <property type="nucleotide sequence ID" value="NZ_VZZJ01000001.1"/>
</dbReference>
<dbReference type="AlphaFoldDB" id="A0A6N6N113"/>
<organism evidence="1 2">
    <name type="scientific">Methylobacterium planeticum</name>
    <dbReference type="NCBI Taxonomy" id="2615211"/>
    <lineage>
        <taxon>Bacteria</taxon>
        <taxon>Pseudomonadati</taxon>
        <taxon>Pseudomonadota</taxon>
        <taxon>Alphaproteobacteria</taxon>
        <taxon>Hyphomicrobiales</taxon>
        <taxon>Methylobacteriaceae</taxon>
        <taxon>Methylobacterium</taxon>
    </lineage>
</organism>
<proteinExistence type="predicted"/>
<comment type="caution">
    <text evidence="1">The sequence shown here is derived from an EMBL/GenBank/DDBJ whole genome shotgun (WGS) entry which is preliminary data.</text>
</comment>
<evidence type="ECO:0000313" key="2">
    <source>
        <dbReference type="Proteomes" id="UP000441523"/>
    </source>
</evidence>
<evidence type="ECO:0000313" key="1">
    <source>
        <dbReference type="EMBL" id="KAB1076242.1"/>
    </source>
</evidence>
<gene>
    <name evidence="1" type="ORF">F6X51_01510</name>
</gene>
<name>A0A6N6N113_9HYPH</name>
<accession>A0A6N6N113</accession>
<reference evidence="1 2" key="1">
    <citation type="submission" date="2019-09" db="EMBL/GenBank/DDBJ databases">
        <title>YIM 132548 draft genome.</title>
        <authorList>
            <person name="Jiang L."/>
        </authorList>
    </citation>
    <scope>NUCLEOTIDE SEQUENCE [LARGE SCALE GENOMIC DNA]</scope>
    <source>
        <strain evidence="1 2">YIM 132548</strain>
    </source>
</reference>
<dbReference type="EMBL" id="VZZJ01000001">
    <property type="protein sequence ID" value="KAB1076242.1"/>
    <property type="molecule type" value="Genomic_DNA"/>
</dbReference>
<evidence type="ECO:0008006" key="3">
    <source>
        <dbReference type="Google" id="ProtNLM"/>
    </source>
</evidence>
<keyword evidence="2" id="KW-1185">Reference proteome</keyword>
<dbReference type="Proteomes" id="UP000441523">
    <property type="component" value="Unassembled WGS sequence"/>
</dbReference>
<sequence length="99" mass="9885">MRELIRRGLKRGDVKRKVRVVETGCLGPCPKRALAVATGASLAARKILLLDPAATPDEAMAAILPDFSPKAALAPGPGAVVVGPSAPSAATPAGPLPGA</sequence>